<keyword evidence="10" id="KW-1185">Reference proteome</keyword>
<proteinExistence type="inferred from homology"/>
<evidence type="ECO:0000313" key="10">
    <source>
        <dbReference type="Proteomes" id="UP000189981"/>
    </source>
</evidence>
<dbReference type="InterPro" id="IPR051906">
    <property type="entry name" value="TolC-like"/>
</dbReference>
<dbReference type="GO" id="GO:1990281">
    <property type="term" value="C:efflux pump complex"/>
    <property type="evidence" value="ECO:0007669"/>
    <property type="project" value="TreeGrafter"/>
</dbReference>
<evidence type="ECO:0000256" key="4">
    <source>
        <dbReference type="ARBA" id="ARBA00022452"/>
    </source>
</evidence>
<evidence type="ECO:0000256" key="3">
    <source>
        <dbReference type="ARBA" id="ARBA00022448"/>
    </source>
</evidence>
<keyword evidence="3" id="KW-0813">Transport</keyword>
<organism evidence="9 10">
    <name type="scientific">Daejeonella lutea</name>
    <dbReference type="NCBI Taxonomy" id="572036"/>
    <lineage>
        <taxon>Bacteria</taxon>
        <taxon>Pseudomonadati</taxon>
        <taxon>Bacteroidota</taxon>
        <taxon>Sphingobacteriia</taxon>
        <taxon>Sphingobacteriales</taxon>
        <taxon>Sphingobacteriaceae</taxon>
        <taxon>Daejeonella</taxon>
    </lineage>
</organism>
<dbReference type="STRING" id="572036.SAMN05661099_1654"/>
<evidence type="ECO:0000256" key="5">
    <source>
        <dbReference type="ARBA" id="ARBA00022692"/>
    </source>
</evidence>
<sequence length="499" mass="57228">MKRNRFNFSIRFNLTCFGCAYAAMVFLLSFQSYAQEIPVVRLGLKEVISIAKQNSTASLQAATIKENRYWQWKTFRSNYRPQLMLNGTLPEFNRDNIPVTQPDGTVEFQPVANDNSSLNLGITQNIGLTGAQVFLNSSLLRFQDFDRRQTRYNGNPLIIGFNQPLFAFNPLAWDKKTEPLKYEESQKKFSEDIEEVGYRASSLFFNLMISQINQGIAEKNKINNDTIYKIALVRSELGKLSKDELLQLRLASLNAGKALAQANLNSESAMLQLKSYIGYKENSVIELVLPENLPNFEVDPEAAIREARANKRQTVEYKRALLEAQREVARAHGDNGLNASLFGTFGLTNRAPDIGGIYRDPRDQQRVRLGFQIPIMDWGRSASRIKTAEANQKLVQYTIAQEEINFDQAILTQVKQFNMIRAQMQSNREADQTAEERYGIARARYMLGDLSITDLNIALQEKDQAKRDYIFSLRNFWDAYFNIRTLTLYDFEKNQKILN</sequence>
<evidence type="ECO:0000256" key="7">
    <source>
        <dbReference type="ARBA" id="ARBA00023237"/>
    </source>
</evidence>
<keyword evidence="6" id="KW-0472">Membrane</keyword>
<gene>
    <name evidence="9" type="ORF">SAMN05661099_1654</name>
</gene>
<dbReference type="Proteomes" id="UP000189981">
    <property type="component" value="Unassembled WGS sequence"/>
</dbReference>
<feature type="chain" id="PRO_5012888408" evidence="8">
    <location>
        <begin position="35"/>
        <end position="499"/>
    </location>
</feature>
<evidence type="ECO:0000256" key="2">
    <source>
        <dbReference type="ARBA" id="ARBA00007613"/>
    </source>
</evidence>
<protein>
    <submittedName>
        <fullName evidence="9">Outer membrane efflux protein</fullName>
    </submittedName>
</protein>
<keyword evidence="7" id="KW-0998">Cell outer membrane</keyword>
<comment type="similarity">
    <text evidence="2">Belongs to the outer membrane factor (OMF) (TC 1.B.17) family.</text>
</comment>
<evidence type="ECO:0000256" key="6">
    <source>
        <dbReference type="ARBA" id="ARBA00023136"/>
    </source>
</evidence>
<evidence type="ECO:0000256" key="8">
    <source>
        <dbReference type="SAM" id="SignalP"/>
    </source>
</evidence>
<accession>A0A1T5BRE2</accession>
<dbReference type="EMBL" id="FUYR01000001">
    <property type="protein sequence ID" value="SKB49681.1"/>
    <property type="molecule type" value="Genomic_DNA"/>
</dbReference>
<evidence type="ECO:0000256" key="1">
    <source>
        <dbReference type="ARBA" id="ARBA00004442"/>
    </source>
</evidence>
<keyword evidence="4" id="KW-1134">Transmembrane beta strand</keyword>
<keyword evidence="5" id="KW-0812">Transmembrane</keyword>
<dbReference type="Pfam" id="PF02321">
    <property type="entry name" value="OEP"/>
    <property type="match status" value="1"/>
</dbReference>
<dbReference type="RefSeq" id="WP_221406216.1">
    <property type="nucleotide sequence ID" value="NZ_FUYR01000001.1"/>
</dbReference>
<dbReference type="GO" id="GO:0009279">
    <property type="term" value="C:cell outer membrane"/>
    <property type="evidence" value="ECO:0007669"/>
    <property type="project" value="UniProtKB-SubCell"/>
</dbReference>
<feature type="signal peptide" evidence="8">
    <location>
        <begin position="1"/>
        <end position="34"/>
    </location>
</feature>
<evidence type="ECO:0000313" key="9">
    <source>
        <dbReference type="EMBL" id="SKB49681.1"/>
    </source>
</evidence>
<name>A0A1T5BRE2_9SPHI</name>
<dbReference type="GO" id="GO:0015288">
    <property type="term" value="F:porin activity"/>
    <property type="evidence" value="ECO:0007669"/>
    <property type="project" value="TreeGrafter"/>
</dbReference>
<reference evidence="10" key="1">
    <citation type="submission" date="2017-02" db="EMBL/GenBank/DDBJ databases">
        <authorList>
            <person name="Varghese N."/>
            <person name="Submissions S."/>
        </authorList>
    </citation>
    <scope>NUCLEOTIDE SEQUENCE [LARGE SCALE GENOMIC DNA]</scope>
    <source>
        <strain evidence="10">DSM 22385</strain>
    </source>
</reference>
<dbReference type="PANTHER" id="PTHR30026">
    <property type="entry name" value="OUTER MEMBRANE PROTEIN TOLC"/>
    <property type="match status" value="1"/>
</dbReference>
<comment type="subcellular location">
    <subcellularLocation>
        <location evidence="1">Cell outer membrane</location>
    </subcellularLocation>
</comment>
<dbReference type="SUPFAM" id="SSF56954">
    <property type="entry name" value="Outer membrane efflux proteins (OEP)"/>
    <property type="match status" value="1"/>
</dbReference>
<keyword evidence="8" id="KW-0732">Signal</keyword>
<dbReference type="PANTHER" id="PTHR30026:SF20">
    <property type="entry name" value="OUTER MEMBRANE PROTEIN TOLC"/>
    <property type="match status" value="1"/>
</dbReference>
<dbReference type="Gene3D" id="1.20.1600.10">
    <property type="entry name" value="Outer membrane efflux proteins (OEP)"/>
    <property type="match status" value="1"/>
</dbReference>
<dbReference type="AlphaFoldDB" id="A0A1T5BRE2"/>
<dbReference type="InterPro" id="IPR003423">
    <property type="entry name" value="OMP_efflux"/>
</dbReference>
<dbReference type="GO" id="GO:0015562">
    <property type="term" value="F:efflux transmembrane transporter activity"/>
    <property type="evidence" value="ECO:0007669"/>
    <property type="project" value="InterPro"/>
</dbReference>